<evidence type="ECO:0000313" key="1">
    <source>
        <dbReference type="EMBL" id="CAB1430960.1"/>
    </source>
</evidence>
<dbReference type="Proteomes" id="UP001153269">
    <property type="component" value="Unassembled WGS sequence"/>
</dbReference>
<protein>
    <submittedName>
        <fullName evidence="1">Uncharacterized protein</fullName>
    </submittedName>
</protein>
<reference evidence="1" key="1">
    <citation type="submission" date="2020-03" db="EMBL/GenBank/DDBJ databases">
        <authorList>
            <person name="Weist P."/>
        </authorList>
    </citation>
    <scope>NUCLEOTIDE SEQUENCE</scope>
</reference>
<name>A0A9N7UHP3_PLEPL</name>
<proteinExistence type="predicted"/>
<dbReference type="AlphaFoldDB" id="A0A9N7UHP3"/>
<accession>A0A9N7UHP3</accession>
<organism evidence="1 2">
    <name type="scientific">Pleuronectes platessa</name>
    <name type="common">European plaice</name>
    <dbReference type="NCBI Taxonomy" id="8262"/>
    <lineage>
        <taxon>Eukaryota</taxon>
        <taxon>Metazoa</taxon>
        <taxon>Chordata</taxon>
        <taxon>Craniata</taxon>
        <taxon>Vertebrata</taxon>
        <taxon>Euteleostomi</taxon>
        <taxon>Actinopterygii</taxon>
        <taxon>Neopterygii</taxon>
        <taxon>Teleostei</taxon>
        <taxon>Neoteleostei</taxon>
        <taxon>Acanthomorphata</taxon>
        <taxon>Carangaria</taxon>
        <taxon>Pleuronectiformes</taxon>
        <taxon>Pleuronectoidei</taxon>
        <taxon>Pleuronectidae</taxon>
        <taxon>Pleuronectes</taxon>
    </lineage>
</organism>
<dbReference type="EMBL" id="CADEAL010001290">
    <property type="protein sequence ID" value="CAB1430960.1"/>
    <property type="molecule type" value="Genomic_DNA"/>
</dbReference>
<feature type="non-terminal residue" evidence="1">
    <location>
        <position position="130"/>
    </location>
</feature>
<evidence type="ECO:0000313" key="2">
    <source>
        <dbReference type="Proteomes" id="UP001153269"/>
    </source>
</evidence>
<gene>
    <name evidence="1" type="ORF">PLEPLA_LOCUS18956</name>
</gene>
<keyword evidence="2" id="KW-1185">Reference proteome</keyword>
<sequence>TIRCARAPVARLQEVTPVGAVVKRATVRSRLLDTGRRGDKMQWATVTRPCLKANSSRQSPEVQVVVELKYLRALFFNEGKMEHDMDGDSGAASAVMQAFHQSNVEGVELEGGAMKWTVESPPPSPTQSLI</sequence>
<comment type="caution">
    <text evidence="1">The sequence shown here is derived from an EMBL/GenBank/DDBJ whole genome shotgun (WGS) entry which is preliminary data.</text>
</comment>